<feature type="domain" description="Surface lipoprotein assembly modifier C-terminal" evidence="3">
    <location>
        <begin position="225"/>
        <end position="422"/>
    </location>
</feature>
<feature type="signal peptide" evidence="2">
    <location>
        <begin position="1"/>
        <end position="15"/>
    </location>
</feature>
<evidence type="ECO:0000259" key="3">
    <source>
        <dbReference type="Pfam" id="PF04575"/>
    </source>
</evidence>
<dbReference type="InterPro" id="IPR007655">
    <property type="entry name" value="Slam_C"/>
</dbReference>
<dbReference type="Pfam" id="PF14559">
    <property type="entry name" value="TPR_19"/>
    <property type="match status" value="1"/>
</dbReference>
<evidence type="ECO:0000313" key="5">
    <source>
        <dbReference type="Proteomes" id="UP001595456"/>
    </source>
</evidence>
<keyword evidence="5" id="KW-1185">Reference proteome</keyword>
<dbReference type="InterPro" id="IPR019734">
    <property type="entry name" value="TPR_rpt"/>
</dbReference>
<dbReference type="InterPro" id="IPR011990">
    <property type="entry name" value="TPR-like_helical_dom_sf"/>
</dbReference>
<dbReference type="PROSITE" id="PS50005">
    <property type="entry name" value="TPR"/>
    <property type="match status" value="1"/>
</dbReference>
<feature type="repeat" description="TPR" evidence="1">
    <location>
        <begin position="54"/>
        <end position="87"/>
    </location>
</feature>
<dbReference type="Gene3D" id="1.25.40.10">
    <property type="entry name" value="Tetratricopeptide repeat domain"/>
    <property type="match status" value="1"/>
</dbReference>
<gene>
    <name evidence="4" type="ORF">ACFODU_04020</name>
</gene>
<reference evidence="5" key="1">
    <citation type="journal article" date="2019" name="Int. J. Syst. Evol. Microbiol.">
        <title>The Global Catalogue of Microorganisms (GCM) 10K type strain sequencing project: providing services to taxonomists for standard genome sequencing and annotation.</title>
        <authorList>
            <consortium name="The Broad Institute Genomics Platform"/>
            <consortium name="The Broad Institute Genome Sequencing Center for Infectious Disease"/>
            <person name="Wu L."/>
            <person name="Ma J."/>
        </authorList>
    </citation>
    <scope>NUCLEOTIDE SEQUENCE [LARGE SCALE GENOMIC DNA]</scope>
    <source>
        <strain evidence="5">KCTC 52607</strain>
    </source>
</reference>
<evidence type="ECO:0000256" key="1">
    <source>
        <dbReference type="PROSITE-ProRule" id="PRU00339"/>
    </source>
</evidence>
<dbReference type="Proteomes" id="UP001595456">
    <property type="component" value="Unassembled WGS sequence"/>
</dbReference>
<organism evidence="4 5">
    <name type="scientific">Alteraurantiacibacter palmitatis</name>
    <dbReference type="NCBI Taxonomy" id="2054628"/>
    <lineage>
        <taxon>Bacteria</taxon>
        <taxon>Pseudomonadati</taxon>
        <taxon>Pseudomonadota</taxon>
        <taxon>Alphaproteobacteria</taxon>
        <taxon>Sphingomonadales</taxon>
        <taxon>Erythrobacteraceae</taxon>
        <taxon>Alteraurantiacibacter</taxon>
    </lineage>
</organism>
<dbReference type="SUPFAM" id="SSF48452">
    <property type="entry name" value="TPR-like"/>
    <property type="match status" value="1"/>
</dbReference>
<keyword evidence="1" id="KW-0802">TPR repeat</keyword>
<name>A0ABV7E5S1_9SPHN</name>
<comment type="caution">
    <text evidence="4">The sequence shown here is derived from an EMBL/GenBank/DDBJ whole genome shotgun (WGS) entry which is preliminary data.</text>
</comment>
<protein>
    <submittedName>
        <fullName evidence="4">Tetratricopeptide repeat protein</fullName>
    </submittedName>
</protein>
<dbReference type="EMBL" id="JBHRST010000004">
    <property type="protein sequence ID" value="MFC3096962.1"/>
    <property type="molecule type" value="Genomic_DNA"/>
</dbReference>
<accession>A0ABV7E5S1</accession>
<proteinExistence type="predicted"/>
<feature type="chain" id="PRO_5045179980" evidence="2">
    <location>
        <begin position="16"/>
        <end position="433"/>
    </location>
</feature>
<keyword evidence="2" id="KW-0732">Signal</keyword>
<evidence type="ECO:0000256" key="2">
    <source>
        <dbReference type="SAM" id="SignalP"/>
    </source>
</evidence>
<evidence type="ECO:0000313" key="4">
    <source>
        <dbReference type="EMBL" id="MFC3096962.1"/>
    </source>
</evidence>
<dbReference type="Pfam" id="PF04575">
    <property type="entry name" value="SlipAM"/>
    <property type="match status" value="1"/>
</dbReference>
<sequence>MMCKMWVTRFLPAMAALLAGVAGLPAAAQQQSPEAAAAAYAALAPQEATRAGDPEFDYALGIAALDSGNYGAAIIALQRVLAVHPTHAAARAELARAYALAGDIDTARREFATVVDDPTLPDPVRQRFTGFVRQFDRQIAGGGSDVSGFLDARAGYDDNINAATDLTQITIPLFSFLGPGQLGPGARAQGDEFYELTGGVSGVTAISRQDRLFASVLGSWRDNFDTSAFDTASLTGTAGFAHSFANRDVLSLSGQVQRFWLDGDGYRNSYGAVAQYTRVLTQGRAITLSAQFNRLDFDTQPLLDADRFAVALGYVTRNLSATLSGGKEETRRQAGDAYSNWFANASLGGEYPLTERLAVQGGIAFDMRRYDAADVLFLVKRHDERVDAQIGLKLALTDSLFFQPRASFTRNWSNIALYDYDRFTVSAGVRLEF</sequence>
<dbReference type="RefSeq" id="WP_336925871.1">
    <property type="nucleotide sequence ID" value="NZ_JBANRO010000005.1"/>
</dbReference>